<keyword evidence="6" id="KW-1185">Reference proteome</keyword>
<evidence type="ECO:0000256" key="2">
    <source>
        <dbReference type="ARBA" id="ARBA00022857"/>
    </source>
</evidence>
<evidence type="ECO:0000259" key="3">
    <source>
        <dbReference type="Pfam" id="PF05368"/>
    </source>
</evidence>
<dbReference type="SUPFAM" id="SSF51735">
    <property type="entry name" value="NAD(P)-binding Rossmann-fold domains"/>
    <property type="match status" value="1"/>
</dbReference>
<organism evidence="4 6">
    <name type="scientific">Mycolicibacterium obuense</name>
    <dbReference type="NCBI Taxonomy" id="1807"/>
    <lineage>
        <taxon>Bacteria</taxon>
        <taxon>Bacillati</taxon>
        <taxon>Actinomycetota</taxon>
        <taxon>Actinomycetes</taxon>
        <taxon>Mycobacteriales</taxon>
        <taxon>Mycobacteriaceae</taxon>
        <taxon>Mycolicibacterium</taxon>
    </lineage>
</organism>
<dbReference type="PANTHER" id="PTHR42748:SF7">
    <property type="entry name" value="NMRA LIKE REDOX SENSOR 1-RELATED"/>
    <property type="match status" value="1"/>
</dbReference>
<dbReference type="OrthoDB" id="5510591at2"/>
<feature type="domain" description="NmrA-like" evidence="3">
    <location>
        <begin position="2"/>
        <end position="234"/>
    </location>
</feature>
<dbReference type="Gene3D" id="3.40.50.720">
    <property type="entry name" value="NAD(P)-binding Rossmann-like Domain"/>
    <property type="match status" value="1"/>
</dbReference>
<dbReference type="Proteomes" id="UP000034150">
    <property type="component" value="Unassembled WGS sequence"/>
</dbReference>
<comment type="similarity">
    <text evidence="1">Belongs to the NmrA-type oxidoreductase family.</text>
</comment>
<dbReference type="RefSeq" id="WP_046361557.1">
    <property type="nucleotide sequence ID" value="NZ_CALTXN010000002.1"/>
</dbReference>
<reference evidence="4 6" key="1">
    <citation type="submission" date="2015-04" db="EMBL/GenBank/DDBJ databases">
        <title>Genome sequence of Mycobacterium obuense UC1.</title>
        <authorList>
            <person name="Greninger A.L."/>
            <person name="Cunningham G."/>
            <person name="Chiu C.Y."/>
            <person name="Miller S."/>
        </authorList>
    </citation>
    <scope>NUCLEOTIDE SEQUENCE [LARGE SCALE GENOMIC DNA]</scope>
    <source>
        <strain evidence="4 6">UC1</strain>
    </source>
</reference>
<evidence type="ECO:0000313" key="4">
    <source>
        <dbReference type="EMBL" id="KKF03489.1"/>
    </source>
</evidence>
<evidence type="ECO:0000313" key="7">
    <source>
        <dbReference type="Proteomes" id="UP000294952"/>
    </source>
</evidence>
<evidence type="ECO:0000313" key="5">
    <source>
        <dbReference type="EMBL" id="TDL12091.1"/>
    </source>
</evidence>
<dbReference type="PATRIC" id="fig|1807.13.peg.1736"/>
<comment type="caution">
    <text evidence="4">The sequence shown here is derived from an EMBL/GenBank/DDBJ whole genome shotgun (WGS) entry which is preliminary data.</text>
</comment>
<dbReference type="InterPro" id="IPR051164">
    <property type="entry name" value="NmrA-like_oxidored"/>
</dbReference>
<sequence>MILVTSAAGGVGRPLVRQLVADGHTVRAFVKNEDQARRSRADGASETVIGDLGRPGDLEHALSGARQIYHAAPTQLIDELPVAERLINAARGGRLDQIVFHSVIHPDIAELPHHRQKLEVENILRESGLPVTVLRPSHYMQNVLDFWDFFGAGLLPYPTSPEIPMGVVDVEDIAAAAANVLASPAEHIGKTYDLSTVELTRHDMARIWSRVLGHPMVAVRIPPQALENPLAAVAPFGSAIAKSLLSSRLRSLPHVLRGLVAAPNARGFRSWSPEAQDTYVQMMTYYDVHGLPAGNFDDLPKVLPRKPTDYEQFARRTAVAHGVATP</sequence>
<proteinExistence type="inferred from homology"/>
<evidence type="ECO:0000256" key="1">
    <source>
        <dbReference type="ARBA" id="ARBA00006328"/>
    </source>
</evidence>
<protein>
    <submittedName>
        <fullName evidence="5">NAD-dependent epimerase/dehydratase family protein</fullName>
    </submittedName>
    <submittedName>
        <fullName evidence="4">NmrA family protein</fullName>
    </submittedName>
</protein>
<accession>A0A0M2K3K9</accession>
<dbReference type="InterPro" id="IPR008030">
    <property type="entry name" value="NmrA-like"/>
</dbReference>
<dbReference type="EMBL" id="SDLP01000001">
    <property type="protein sequence ID" value="TDL12091.1"/>
    <property type="molecule type" value="Genomic_DNA"/>
</dbReference>
<keyword evidence="2" id="KW-0521">NADP</keyword>
<dbReference type="Proteomes" id="UP000294952">
    <property type="component" value="Unassembled WGS sequence"/>
</dbReference>
<reference evidence="5 7" key="2">
    <citation type="submission" date="2019-01" db="EMBL/GenBank/DDBJ databases">
        <title>High-quality-draft genome sequences of five non-tuberculosis mycobacteriaceae isolated from a nosocomial environment.</title>
        <authorList>
            <person name="Tiago I."/>
            <person name="Alarico S."/>
            <person name="Pereira S.G."/>
            <person name="Coelho C."/>
            <person name="Maranha A."/>
            <person name="Empadinhas N."/>
        </authorList>
    </citation>
    <scope>NUCLEOTIDE SEQUENCE [LARGE SCALE GENOMIC DNA]</scope>
    <source>
        <strain evidence="5 7">22DIII</strain>
    </source>
</reference>
<dbReference type="Pfam" id="PF05368">
    <property type="entry name" value="NmrA"/>
    <property type="match status" value="1"/>
</dbReference>
<dbReference type="PANTHER" id="PTHR42748">
    <property type="entry name" value="NITROGEN METABOLITE REPRESSION PROTEIN NMRA FAMILY MEMBER"/>
    <property type="match status" value="1"/>
</dbReference>
<dbReference type="AlphaFoldDB" id="A0A0M2K3K9"/>
<name>A0A0M2K3K9_9MYCO</name>
<gene>
    <name evidence="5" type="ORF">EUA04_03670</name>
    <name evidence="4" type="ORF">WN67_02830</name>
</gene>
<evidence type="ECO:0000313" key="6">
    <source>
        <dbReference type="Proteomes" id="UP000034150"/>
    </source>
</evidence>
<dbReference type="InterPro" id="IPR036291">
    <property type="entry name" value="NAD(P)-bd_dom_sf"/>
</dbReference>
<dbReference type="EMBL" id="LAUZ02000014">
    <property type="protein sequence ID" value="KKF03489.1"/>
    <property type="molecule type" value="Genomic_DNA"/>
</dbReference>